<dbReference type="PATRIC" id="fig|1391653.3.peg.602"/>
<sequence length="330" mass="35810">MFGLFDKLKGAGVLGINARNARFISKHNPRRLFPLVDDKLRSKALCLENGIPAPELYGVVEAHGDLRELPELLAPYREFVIKPVRGAMGNGVLVVVDRDGPSYVKSSGVRLDEAEVRHYVSGILSGLYSLSGTTDRAMVEYRVQLHPVFGQIAYGGVPDVRVIVFKGVPALAMLRLPTSRSDGRANLHQGAIAAGIDLATGRTHHAVQSNRLVETHPDTGNRVIGVQVPRWEEILRIAAVSAEMTGLGYIGVDVVLDATQGPLLLELNARPGLAIQIANFQGLLGPLTMLERVDTWSLGVDQRIELAKEVARELRPRPLPEATPALEKVG</sequence>
<dbReference type="Gene3D" id="3.30.470.20">
    <property type="entry name" value="ATP-grasp fold, B domain"/>
    <property type="match status" value="1"/>
</dbReference>
<keyword evidence="3" id="KW-0436">Ligase</keyword>
<dbReference type="GO" id="GO:0018169">
    <property type="term" value="F:ribosomal S6-glutamic acid ligase activity"/>
    <property type="evidence" value="ECO:0007669"/>
    <property type="project" value="TreeGrafter"/>
</dbReference>
<feature type="domain" description="ATP-grasp" evidence="2">
    <location>
        <begin position="43"/>
        <end position="294"/>
    </location>
</feature>
<dbReference type="PROSITE" id="PS50975">
    <property type="entry name" value="ATP_GRASP"/>
    <property type="match status" value="1"/>
</dbReference>
<dbReference type="GO" id="GO:0009432">
    <property type="term" value="P:SOS response"/>
    <property type="evidence" value="ECO:0007669"/>
    <property type="project" value="TreeGrafter"/>
</dbReference>
<dbReference type="GO" id="GO:0005737">
    <property type="term" value="C:cytoplasm"/>
    <property type="evidence" value="ECO:0007669"/>
    <property type="project" value="TreeGrafter"/>
</dbReference>
<dbReference type="Proteomes" id="UP000055590">
    <property type="component" value="Chromosome"/>
</dbReference>
<keyword evidence="1" id="KW-0547">Nucleotide-binding</keyword>
<gene>
    <name evidence="3" type="ORF">AKJ08_0584</name>
</gene>
<name>A0A0K1P9K5_9BACT</name>
<dbReference type="EMBL" id="CP012332">
    <property type="protein sequence ID" value="AKU90197.1"/>
    <property type="molecule type" value="Genomic_DNA"/>
</dbReference>
<dbReference type="PANTHER" id="PTHR21621:SF0">
    <property type="entry name" value="BETA-CITRYLGLUTAMATE SYNTHASE B-RELATED"/>
    <property type="match status" value="1"/>
</dbReference>
<evidence type="ECO:0000313" key="4">
    <source>
        <dbReference type="Proteomes" id="UP000055590"/>
    </source>
</evidence>
<dbReference type="InterPro" id="IPR011758">
    <property type="entry name" value="RimK-rel_E_lig"/>
</dbReference>
<evidence type="ECO:0000313" key="3">
    <source>
        <dbReference type="EMBL" id="AKU90197.1"/>
    </source>
</evidence>
<protein>
    <submittedName>
        <fullName evidence="3">Alpha-L-glutamate ligase family protein</fullName>
    </submittedName>
</protein>
<dbReference type="NCBIfam" id="TIGR02291">
    <property type="entry name" value="rimK_rel_E_lig"/>
    <property type="match status" value="1"/>
</dbReference>
<dbReference type="GO" id="GO:0046872">
    <property type="term" value="F:metal ion binding"/>
    <property type="evidence" value="ECO:0007669"/>
    <property type="project" value="InterPro"/>
</dbReference>
<organism evidence="3 4">
    <name type="scientific">Vulgatibacter incomptus</name>
    <dbReference type="NCBI Taxonomy" id="1391653"/>
    <lineage>
        <taxon>Bacteria</taxon>
        <taxon>Pseudomonadati</taxon>
        <taxon>Myxococcota</taxon>
        <taxon>Myxococcia</taxon>
        <taxon>Myxococcales</taxon>
        <taxon>Cystobacterineae</taxon>
        <taxon>Vulgatibacteraceae</taxon>
        <taxon>Vulgatibacter</taxon>
    </lineage>
</organism>
<keyword evidence="1" id="KW-0067">ATP-binding</keyword>
<reference evidence="3 4" key="1">
    <citation type="submission" date="2015-08" db="EMBL/GenBank/DDBJ databases">
        <authorList>
            <person name="Babu N.S."/>
            <person name="Beckwith C.J."/>
            <person name="Beseler K.G."/>
            <person name="Brison A."/>
            <person name="Carone J.V."/>
            <person name="Caskin T.P."/>
            <person name="Diamond M."/>
            <person name="Durham M.E."/>
            <person name="Foxe J.M."/>
            <person name="Go M."/>
            <person name="Henderson B.A."/>
            <person name="Jones I.B."/>
            <person name="McGettigan J.A."/>
            <person name="Micheletti S.J."/>
            <person name="Nasrallah M.E."/>
            <person name="Ortiz D."/>
            <person name="Piller C.R."/>
            <person name="Privatt S.R."/>
            <person name="Schneider S.L."/>
            <person name="Sharp S."/>
            <person name="Smith T.C."/>
            <person name="Stanton J.D."/>
            <person name="Ullery H.E."/>
            <person name="Wilson R.J."/>
            <person name="Serrano M.G."/>
            <person name="Buck G."/>
            <person name="Lee V."/>
            <person name="Wang Y."/>
            <person name="Carvalho R."/>
            <person name="Voegtly L."/>
            <person name="Shi R."/>
            <person name="Duckworth R."/>
            <person name="Johnson A."/>
            <person name="Loviza R."/>
            <person name="Walstead R."/>
            <person name="Shah Z."/>
            <person name="Kiflezghi M."/>
            <person name="Wade K."/>
            <person name="Ball S.L."/>
            <person name="Bradley K.W."/>
            <person name="Asai D.J."/>
            <person name="Bowman C.A."/>
            <person name="Russell D.A."/>
            <person name="Pope W.H."/>
            <person name="Jacobs-Sera D."/>
            <person name="Hendrix R.W."/>
            <person name="Hatfull G.F."/>
        </authorList>
    </citation>
    <scope>NUCLEOTIDE SEQUENCE [LARGE SCALE GENOMIC DNA]</scope>
    <source>
        <strain evidence="3 4">DSM 27710</strain>
    </source>
</reference>
<proteinExistence type="predicted"/>
<dbReference type="InterPro" id="IPR011761">
    <property type="entry name" value="ATP-grasp"/>
</dbReference>
<dbReference type="AlphaFoldDB" id="A0A0K1P9K5"/>
<dbReference type="KEGG" id="vin:AKJ08_0584"/>
<dbReference type="GO" id="GO:0005524">
    <property type="term" value="F:ATP binding"/>
    <property type="evidence" value="ECO:0007669"/>
    <property type="project" value="UniProtKB-UniRule"/>
</dbReference>
<keyword evidence="4" id="KW-1185">Reference proteome</keyword>
<dbReference type="InterPro" id="IPR039523">
    <property type="entry name" value="RimK-rel_E_lig_ATP-grasp"/>
</dbReference>
<evidence type="ECO:0000256" key="1">
    <source>
        <dbReference type="PROSITE-ProRule" id="PRU00409"/>
    </source>
</evidence>
<accession>A0A0K1P9K5</accession>
<dbReference type="RefSeq" id="WP_050724677.1">
    <property type="nucleotide sequence ID" value="NZ_CP012332.1"/>
</dbReference>
<dbReference type="Pfam" id="PF14397">
    <property type="entry name" value="ATPgrasp_ST"/>
    <property type="match status" value="1"/>
</dbReference>
<evidence type="ECO:0000259" key="2">
    <source>
        <dbReference type="PROSITE" id="PS50975"/>
    </source>
</evidence>
<dbReference type="PANTHER" id="PTHR21621">
    <property type="entry name" value="RIBOSOMAL PROTEIN S6 MODIFICATION PROTEIN"/>
    <property type="match status" value="1"/>
</dbReference>
<dbReference type="STRING" id="1391653.AKJ08_0584"/>
<dbReference type="OrthoDB" id="336227at2"/>
<dbReference type="SUPFAM" id="SSF56059">
    <property type="entry name" value="Glutathione synthetase ATP-binding domain-like"/>
    <property type="match status" value="1"/>
</dbReference>